<dbReference type="GO" id="GO:0007155">
    <property type="term" value="P:cell adhesion"/>
    <property type="evidence" value="ECO:0007669"/>
    <property type="project" value="InterPro"/>
</dbReference>
<keyword evidence="5" id="KW-0964">Secreted</keyword>
<feature type="domain" description="Flagellar hook-associated protein 2 N-terminal" evidence="6">
    <location>
        <begin position="9"/>
        <end position="105"/>
    </location>
</feature>
<protein>
    <recommendedName>
        <fullName evidence="5">Flagellar hook-associated protein 2</fullName>
        <shortName evidence="5">HAP2</shortName>
    </recommendedName>
    <alternativeName>
        <fullName evidence="5">Flagellar cap protein</fullName>
    </alternativeName>
</protein>
<sequence>MSSIGSVGSGLDIQGLVSQLVAAERAPQAQRLSRIETSARAQLSSLGNISSVLAQLKSAATAFSTSSGFGARTVSLSNGNYLSATAGPQAQQGSYEIEVVDLARAGKISSAPQATASTSLGSGSLTLNVGSASFTVNGGGGPITLEGLRDAINNASDNAGVSASLVTTDDGVRLVLTGRETGASKTLSISGSGDLTAFAAAVTVNTTAANAQVRVDGNLASSSTNTFASVIPGVSFTATKSETDPASTRTTLTVGRDDGAARKQAEAFVTSVNSVLSTVKVATLANPQTGVTSPLTGDALPRSLVSQLRNAIGANVAGQPAGFESLNSVGITFQADGSLKLDATRFDAAMNANPQAVAKLFSGDGSTGKRVVDLVDSFTGANGAITSRSKAINERLSDVTVQREALDRRMERVQATYLAQFTAMEKIVTQLQGTSSFLAGQLAQLPSAAR</sequence>
<name>A0A1G6YI67_9GAMM</name>
<dbReference type="PANTHER" id="PTHR30288">
    <property type="entry name" value="FLAGELLAR CAP/ASSEMBLY PROTEIN FLID"/>
    <property type="match status" value="1"/>
</dbReference>
<dbReference type="InterPro" id="IPR010810">
    <property type="entry name" value="Flagellin_hook_IN_motif"/>
</dbReference>
<evidence type="ECO:0000256" key="1">
    <source>
        <dbReference type="ARBA" id="ARBA00009764"/>
    </source>
</evidence>
<dbReference type="InterPro" id="IPR010809">
    <property type="entry name" value="FliD_C"/>
</dbReference>
<dbReference type="InterPro" id="IPR040026">
    <property type="entry name" value="FliD"/>
</dbReference>
<evidence type="ECO:0000313" key="8">
    <source>
        <dbReference type="EMBL" id="SDD89683.1"/>
    </source>
</evidence>
<dbReference type="GO" id="GO:0009424">
    <property type="term" value="C:bacterial-type flagellum hook"/>
    <property type="evidence" value="ECO:0007669"/>
    <property type="project" value="UniProtKB-UniRule"/>
</dbReference>
<keyword evidence="8" id="KW-0966">Cell projection</keyword>
<dbReference type="OrthoDB" id="5980200at2"/>
<proteinExistence type="inferred from homology"/>
<organism evidence="8 9">
    <name type="scientific">Aquimonas voraii</name>
    <dbReference type="NCBI Taxonomy" id="265719"/>
    <lineage>
        <taxon>Bacteria</taxon>
        <taxon>Pseudomonadati</taxon>
        <taxon>Pseudomonadota</taxon>
        <taxon>Gammaproteobacteria</taxon>
        <taxon>Lysobacterales</taxon>
        <taxon>Lysobacteraceae</taxon>
        <taxon>Aquimonas</taxon>
    </lineage>
</organism>
<keyword evidence="8" id="KW-0969">Cilium</keyword>
<dbReference type="GO" id="GO:0005576">
    <property type="term" value="C:extracellular region"/>
    <property type="evidence" value="ECO:0007669"/>
    <property type="project" value="UniProtKB-SubCell"/>
</dbReference>
<dbReference type="GO" id="GO:0071973">
    <property type="term" value="P:bacterial-type flagellum-dependent cell motility"/>
    <property type="evidence" value="ECO:0007669"/>
    <property type="project" value="TreeGrafter"/>
</dbReference>
<evidence type="ECO:0000259" key="6">
    <source>
        <dbReference type="Pfam" id="PF02465"/>
    </source>
</evidence>
<evidence type="ECO:0000256" key="3">
    <source>
        <dbReference type="ARBA" id="ARBA00023054"/>
    </source>
</evidence>
<keyword evidence="9" id="KW-1185">Reference proteome</keyword>
<dbReference type="RefSeq" id="WP_091243936.1">
    <property type="nucleotide sequence ID" value="NZ_FNAG01000010.1"/>
</dbReference>
<dbReference type="PANTHER" id="PTHR30288:SF0">
    <property type="entry name" value="FLAGELLAR HOOK-ASSOCIATED PROTEIN 2"/>
    <property type="match status" value="1"/>
</dbReference>
<evidence type="ECO:0000259" key="7">
    <source>
        <dbReference type="Pfam" id="PF07195"/>
    </source>
</evidence>
<accession>A0A1G6YI67</accession>
<dbReference type="EMBL" id="FNAG01000010">
    <property type="protein sequence ID" value="SDD89683.1"/>
    <property type="molecule type" value="Genomic_DNA"/>
</dbReference>
<dbReference type="Pfam" id="PF02465">
    <property type="entry name" value="FliD_N"/>
    <property type="match status" value="1"/>
</dbReference>
<dbReference type="Pfam" id="PF07195">
    <property type="entry name" value="FliD_C"/>
    <property type="match status" value="1"/>
</dbReference>
<dbReference type="Pfam" id="PF07196">
    <property type="entry name" value="Flagellin_IN"/>
    <property type="match status" value="1"/>
</dbReference>
<evidence type="ECO:0000256" key="2">
    <source>
        <dbReference type="ARBA" id="ARBA00011255"/>
    </source>
</evidence>
<comment type="function">
    <text evidence="5">Required for morphogenesis and for the elongation of the flagellar filament by facilitating polymerization of the flagellin monomers at the tip of growing filament. Forms a capping structure, which prevents flagellin subunits (transported through the central channel of the flagellum) from leaking out without polymerization at the distal end.</text>
</comment>
<dbReference type="GO" id="GO:0009421">
    <property type="term" value="C:bacterial-type flagellum filament cap"/>
    <property type="evidence" value="ECO:0007669"/>
    <property type="project" value="InterPro"/>
</dbReference>
<dbReference type="AlphaFoldDB" id="A0A1G6YI67"/>
<gene>
    <name evidence="8" type="ORF">SAMN04488509_1103</name>
</gene>
<evidence type="ECO:0000313" key="9">
    <source>
        <dbReference type="Proteomes" id="UP000199603"/>
    </source>
</evidence>
<reference evidence="8 9" key="1">
    <citation type="submission" date="2016-10" db="EMBL/GenBank/DDBJ databases">
        <authorList>
            <person name="de Groot N.N."/>
        </authorList>
    </citation>
    <scope>NUCLEOTIDE SEQUENCE [LARGE SCALE GENOMIC DNA]</scope>
    <source>
        <strain evidence="8 9">DSM 16957</strain>
    </source>
</reference>
<evidence type="ECO:0000256" key="4">
    <source>
        <dbReference type="ARBA" id="ARBA00023143"/>
    </source>
</evidence>
<keyword evidence="8" id="KW-0282">Flagellum</keyword>
<dbReference type="InterPro" id="IPR003481">
    <property type="entry name" value="FliD_N"/>
</dbReference>
<evidence type="ECO:0000256" key="5">
    <source>
        <dbReference type="RuleBase" id="RU362066"/>
    </source>
</evidence>
<comment type="subcellular location">
    <subcellularLocation>
        <location evidence="5">Secreted</location>
    </subcellularLocation>
    <subcellularLocation>
        <location evidence="5">Bacterial flagellum</location>
    </subcellularLocation>
</comment>
<keyword evidence="3" id="KW-0175">Coiled coil</keyword>
<comment type="subunit">
    <text evidence="2 5">Homopentamer.</text>
</comment>
<comment type="similarity">
    <text evidence="1 5">Belongs to the FliD family.</text>
</comment>
<dbReference type="STRING" id="265719.SAMN04488509_1103"/>
<keyword evidence="4 5" id="KW-0975">Bacterial flagellum</keyword>
<dbReference type="Proteomes" id="UP000199603">
    <property type="component" value="Unassembled WGS sequence"/>
</dbReference>
<feature type="domain" description="Flagellar hook-associated protein 2 C-terminal" evidence="7">
    <location>
        <begin position="208"/>
        <end position="432"/>
    </location>
</feature>